<dbReference type="InterPro" id="IPR021109">
    <property type="entry name" value="Peptidase_aspartic_dom_sf"/>
</dbReference>
<keyword evidence="3" id="KW-1185">Reference proteome</keyword>
<protein>
    <submittedName>
        <fullName evidence="2">Transposon Ty3-I Gag-Pol polyprotein</fullName>
    </submittedName>
</protein>
<evidence type="ECO:0000313" key="3">
    <source>
        <dbReference type="Proteomes" id="UP000887013"/>
    </source>
</evidence>
<evidence type="ECO:0000313" key="2">
    <source>
        <dbReference type="EMBL" id="GFT41656.1"/>
    </source>
</evidence>
<sequence>MDKRNRIKRSMKGSITKLETLVNERTVITDTSSIEIKVKLKKIENLQTKLNELHEKYEILDIRDIEKIESGLHDADNHLEEMERKNGLFLEGSIYDILCLMLVDIGANVILLRADLIKKLKEQTPNISQNTAVGEKAEMHGKLDVFIECGSKKFQRKVYVPDISDPCILCLDFIQKFNISVDFE</sequence>
<accession>A0A8X6TPE5</accession>
<organism evidence="2 3">
    <name type="scientific">Nephila pilipes</name>
    <name type="common">Giant wood spider</name>
    <name type="synonym">Nephila maculata</name>
    <dbReference type="NCBI Taxonomy" id="299642"/>
    <lineage>
        <taxon>Eukaryota</taxon>
        <taxon>Metazoa</taxon>
        <taxon>Ecdysozoa</taxon>
        <taxon>Arthropoda</taxon>
        <taxon>Chelicerata</taxon>
        <taxon>Arachnida</taxon>
        <taxon>Araneae</taxon>
        <taxon>Araneomorphae</taxon>
        <taxon>Entelegynae</taxon>
        <taxon>Araneoidea</taxon>
        <taxon>Nephilidae</taxon>
        <taxon>Nephila</taxon>
    </lineage>
</organism>
<name>A0A8X6TPE5_NEPPI</name>
<dbReference type="Proteomes" id="UP000887013">
    <property type="component" value="Unassembled WGS sequence"/>
</dbReference>
<dbReference type="EMBL" id="BMAW01110146">
    <property type="protein sequence ID" value="GFT41656.1"/>
    <property type="molecule type" value="Genomic_DNA"/>
</dbReference>
<feature type="coiled-coil region" evidence="1">
    <location>
        <begin position="36"/>
        <end position="85"/>
    </location>
</feature>
<comment type="caution">
    <text evidence="2">The sequence shown here is derived from an EMBL/GenBank/DDBJ whole genome shotgun (WGS) entry which is preliminary data.</text>
</comment>
<proteinExistence type="predicted"/>
<dbReference type="AlphaFoldDB" id="A0A8X6TPE5"/>
<keyword evidence="1" id="KW-0175">Coiled coil</keyword>
<dbReference type="Gene3D" id="2.40.70.10">
    <property type="entry name" value="Acid Proteases"/>
    <property type="match status" value="1"/>
</dbReference>
<dbReference type="SUPFAM" id="SSF50630">
    <property type="entry name" value="Acid proteases"/>
    <property type="match status" value="1"/>
</dbReference>
<gene>
    <name evidence="2" type="primary">TY3B-I_439</name>
    <name evidence="2" type="ORF">NPIL_691821</name>
</gene>
<evidence type="ECO:0000256" key="1">
    <source>
        <dbReference type="SAM" id="Coils"/>
    </source>
</evidence>
<reference evidence="2" key="1">
    <citation type="submission" date="2020-08" db="EMBL/GenBank/DDBJ databases">
        <title>Multicomponent nature underlies the extraordinary mechanical properties of spider dragline silk.</title>
        <authorList>
            <person name="Kono N."/>
            <person name="Nakamura H."/>
            <person name="Mori M."/>
            <person name="Yoshida Y."/>
            <person name="Ohtoshi R."/>
            <person name="Malay A.D."/>
            <person name="Moran D.A.P."/>
            <person name="Tomita M."/>
            <person name="Numata K."/>
            <person name="Arakawa K."/>
        </authorList>
    </citation>
    <scope>NUCLEOTIDE SEQUENCE</scope>
</reference>